<dbReference type="STRING" id="1685.RY69_417"/>
<name>D4BRC9_BIFBR</name>
<dbReference type="PANTHER" id="PTHR43611">
    <property type="entry name" value="ALPHA-D-GLUCOSE 1-PHOSPHATE PHOSPHATASE"/>
    <property type="match status" value="1"/>
</dbReference>
<dbReference type="GO" id="GO:0016787">
    <property type="term" value="F:hydrolase activity"/>
    <property type="evidence" value="ECO:0007669"/>
    <property type="project" value="UniProtKB-KW"/>
</dbReference>
<gene>
    <name evidence="1" type="ORF">BIFBRE_04665</name>
</gene>
<dbReference type="InterPro" id="IPR041492">
    <property type="entry name" value="HAD_2"/>
</dbReference>
<dbReference type="PANTHER" id="PTHR43611:SF3">
    <property type="entry name" value="FLAVIN MONONUCLEOTIDE HYDROLASE 1, CHLOROPLATIC"/>
    <property type="match status" value="1"/>
</dbReference>
<dbReference type="InterPro" id="IPR036412">
    <property type="entry name" value="HAD-like_sf"/>
</dbReference>
<dbReference type="PATRIC" id="fig|518634.7.peg.1618"/>
<keyword evidence="2" id="KW-1185">Reference proteome</keyword>
<dbReference type="EMBL" id="ACCG02000012">
    <property type="protein sequence ID" value="EFE88774.1"/>
    <property type="molecule type" value="Genomic_DNA"/>
</dbReference>
<dbReference type="AlphaFoldDB" id="D4BRC9"/>
<dbReference type="CDD" id="cd02603">
    <property type="entry name" value="HAD_sEH-N_like"/>
    <property type="match status" value="1"/>
</dbReference>
<dbReference type="HOGENOM" id="CLU_045011_9_1_11"/>
<sequence length="245" mass="27423">MNLMKGNTMKGWPGESELNIPFNEVIAYDSAAAHARQPIANVIFDFGNVLVDWDPQALFMPRYSEKRIEDFLDNDISGFYDACDRMDAGASPAEGIAWIRETHGERWAEMLAYYFDNFLDSLTGTIPGMRVLVHDIKTAGLGVWGLSNWQRETIGEAENAYEILRMLNGRVISSEVHMRKPDTAIYMKALESFGIDAETTVFVDDRASNVIGANRAGIRCIRFHDERGLRETLIDAGVPIPAVAE</sequence>
<dbReference type="SFLD" id="SFLDG01129">
    <property type="entry name" value="C1.5:_HAD__Beta-PGM__Phosphata"/>
    <property type="match status" value="1"/>
</dbReference>
<dbReference type="SFLD" id="SFLDS00003">
    <property type="entry name" value="Haloacid_Dehalogenase"/>
    <property type="match status" value="1"/>
</dbReference>
<dbReference type="NCBIfam" id="TIGR01509">
    <property type="entry name" value="HAD-SF-IA-v3"/>
    <property type="match status" value="1"/>
</dbReference>
<accession>D4BRC9</accession>
<dbReference type="InterPro" id="IPR006439">
    <property type="entry name" value="HAD-SF_hydro_IA"/>
</dbReference>
<dbReference type="Pfam" id="PF13419">
    <property type="entry name" value="HAD_2"/>
    <property type="match status" value="1"/>
</dbReference>
<keyword evidence="1" id="KW-0378">Hydrolase</keyword>
<dbReference type="PRINTS" id="PR00413">
    <property type="entry name" value="HADHALOGNASE"/>
</dbReference>
<organism evidence="1 2">
    <name type="scientific">Bifidobacterium breve DSM 20213 = JCM 1192</name>
    <dbReference type="NCBI Taxonomy" id="518634"/>
    <lineage>
        <taxon>Bacteria</taxon>
        <taxon>Bacillati</taxon>
        <taxon>Actinomycetota</taxon>
        <taxon>Actinomycetes</taxon>
        <taxon>Bifidobacteriales</taxon>
        <taxon>Bifidobacteriaceae</taxon>
        <taxon>Bifidobacterium</taxon>
    </lineage>
</organism>
<reference evidence="1 2" key="1">
    <citation type="submission" date="2010-02" db="EMBL/GenBank/DDBJ databases">
        <authorList>
            <person name="Weinstock G."/>
            <person name="Sodergren E."/>
            <person name="Clifton S."/>
            <person name="Fulton L."/>
            <person name="Fulton B."/>
            <person name="Courtney L."/>
            <person name="Fronick C."/>
            <person name="Harrison M."/>
            <person name="Strong C."/>
            <person name="Farmer C."/>
            <person name="Delahaunty K."/>
            <person name="Markovic C."/>
            <person name="Hall O."/>
            <person name="Minx P."/>
            <person name="Tomlinson C."/>
            <person name="Mitreva M."/>
            <person name="Nelson J."/>
            <person name="Hou S."/>
            <person name="Wollam A."/>
            <person name="Pepin K.H."/>
            <person name="Johnson M."/>
            <person name="Bhonagiri V."/>
            <person name="Zhang X."/>
            <person name="Suruliraj S."/>
            <person name="Warren W."/>
            <person name="Chinwalla A."/>
            <person name="Mardis E.R."/>
            <person name="Wilson R.K."/>
        </authorList>
    </citation>
    <scope>NUCLEOTIDE SEQUENCE [LARGE SCALE GENOMIC DNA]</scope>
    <source>
        <strain evidence="1 2">DSM 20213</strain>
    </source>
</reference>
<proteinExistence type="predicted"/>
<dbReference type="InterPro" id="IPR023214">
    <property type="entry name" value="HAD_sf"/>
</dbReference>
<dbReference type="Gene3D" id="3.40.50.1000">
    <property type="entry name" value="HAD superfamily/HAD-like"/>
    <property type="match status" value="1"/>
</dbReference>
<dbReference type="SUPFAM" id="SSF56784">
    <property type="entry name" value="HAD-like"/>
    <property type="match status" value="1"/>
</dbReference>
<protein>
    <submittedName>
        <fullName evidence="1">HAD hydrolase, family IA, variant 3</fullName>
    </submittedName>
</protein>
<evidence type="ECO:0000313" key="1">
    <source>
        <dbReference type="EMBL" id="EFE88774.1"/>
    </source>
</evidence>
<comment type="caution">
    <text evidence="1">The sequence shown here is derived from an EMBL/GenBank/DDBJ whole genome shotgun (WGS) entry which is preliminary data.</text>
</comment>
<evidence type="ECO:0000313" key="2">
    <source>
        <dbReference type="Proteomes" id="UP000003191"/>
    </source>
</evidence>
<dbReference type="Proteomes" id="UP000003191">
    <property type="component" value="Unassembled WGS sequence"/>
</dbReference>